<keyword evidence="5 14" id="KW-0812">Transmembrane</keyword>
<keyword evidence="6" id="KW-0769">Symport</keyword>
<evidence type="ECO:0000256" key="12">
    <source>
        <dbReference type="ARBA" id="ARBA00033708"/>
    </source>
</evidence>
<proteinExistence type="inferred from homology"/>
<name>A0A174F043_FLAPL</name>
<dbReference type="GO" id="GO:0006814">
    <property type="term" value="P:sodium ion transport"/>
    <property type="evidence" value="ECO:0007669"/>
    <property type="project" value="UniProtKB-KW"/>
</dbReference>
<keyword evidence="4" id="KW-1003">Cell membrane</keyword>
<feature type="transmembrane region" description="Helical" evidence="14">
    <location>
        <begin position="76"/>
        <end position="101"/>
    </location>
</feature>
<keyword evidence="7 14" id="KW-1133">Transmembrane helix</keyword>
<reference evidence="16" key="2">
    <citation type="submission" date="2023-01" db="EMBL/GenBank/DDBJ databases">
        <title>Human gut microbiome strain richness.</title>
        <authorList>
            <person name="Chen-Liaw A."/>
        </authorList>
    </citation>
    <scope>NUCLEOTIDE SEQUENCE</scope>
    <source>
        <strain evidence="16">2225st1_A6_2225SCRN_200828</strain>
    </source>
</reference>
<feature type="transmembrane region" description="Helical" evidence="14">
    <location>
        <begin position="271"/>
        <end position="294"/>
    </location>
</feature>
<feature type="transmembrane region" description="Helical" evidence="14">
    <location>
        <begin position="155"/>
        <end position="173"/>
    </location>
</feature>
<evidence type="ECO:0000256" key="11">
    <source>
        <dbReference type="ARBA" id="ARBA00023201"/>
    </source>
</evidence>
<comment type="similarity">
    <text evidence="2 13">Belongs to the sodium:solute symporter (SSF) (TC 2.A.21) family.</text>
</comment>
<evidence type="ECO:0000256" key="10">
    <source>
        <dbReference type="ARBA" id="ARBA00023136"/>
    </source>
</evidence>
<dbReference type="PANTHER" id="PTHR48086:SF3">
    <property type="entry name" value="SODIUM_PROLINE SYMPORTER"/>
    <property type="match status" value="1"/>
</dbReference>
<dbReference type="InterPro" id="IPR001734">
    <property type="entry name" value="Na/solute_symporter"/>
</dbReference>
<dbReference type="InterPro" id="IPR050277">
    <property type="entry name" value="Sodium:Solute_Symporter"/>
</dbReference>
<dbReference type="InterPro" id="IPR038377">
    <property type="entry name" value="Na/Glc_symporter_sf"/>
</dbReference>
<feature type="transmembrane region" description="Helical" evidence="14">
    <location>
        <begin position="44"/>
        <end position="64"/>
    </location>
</feature>
<feature type="transmembrane region" description="Helical" evidence="14">
    <location>
        <begin position="122"/>
        <end position="149"/>
    </location>
</feature>
<evidence type="ECO:0000313" key="16">
    <source>
        <dbReference type="EMBL" id="MDB7907012.1"/>
    </source>
</evidence>
<evidence type="ECO:0000313" key="17">
    <source>
        <dbReference type="Proteomes" id="UP000095746"/>
    </source>
</evidence>
<keyword evidence="10 14" id="KW-0472">Membrane</keyword>
<dbReference type="Proteomes" id="UP000095746">
    <property type="component" value="Unassembled WGS sequence"/>
</dbReference>
<evidence type="ECO:0000313" key="15">
    <source>
        <dbReference type="EMBL" id="CUO42298.1"/>
    </source>
</evidence>
<evidence type="ECO:0000256" key="8">
    <source>
        <dbReference type="ARBA" id="ARBA00023053"/>
    </source>
</evidence>
<dbReference type="EMBL" id="CYZT01000089">
    <property type="protein sequence ID" value="CUO42298.1"/>
    <property type="molecule type" value="Genomic_DNA"/>
</dbReference>
<dbReference type="RefSeq" id="WP_007490292.1">
    <property type="nucleotide sequence ID" value="NZ_CAAKOI010000013.1"/>
</dbReference>
<feature type="transmembrane region" description="Helical" evidence="14">
    <location>
        <begin position="360"/>
        <end position="380"/>
    </location>
</feature>
<feature type="transmembrane region" description="Helical" evidence="14">
    <location>
        <begin position="6"/>
        <end position="23"/>
    </location>
</feature>
<dbReference type="EMBL" id="JAQLWO010000015">
    <property type="protein sequence ID" value="MDB7907012.1"/>
    <property type="molecule type" value="Genomic_DNA"/>
</dbReference>
<evidence type="ECO:0000256" key="5">
    <source>
        <dbReference type="ARBA" id="ARBA00022692"/>
    </source>
</evidence>
<feature type="transmembrane region" description="Helical" evidence="14">
    <location>
        <begin position="234"/>
        <end position="259"/>
    </location>
</feature>
<accession>A0A174F043</accession>
<dbReference type="GO" id="GO:0005886">
    <property type="term" value="C:plasma membrane"/>
    <property type="evidence" value="ECO:0007669"/>
    <property type="project" value="UniProtKB-SubCell"/>
</dbReference>
<organism evidence="15 17">
    <name type="scientific">Flavonifractor plautii</name>
    <name type="common">Fusobacterium plautii</name>
    <dbReference type="NCBI Taxonomy" id="292800"/>
    <lineage>
        <taxon>Bacteria</taxon>
        <taxon>Bacillati</taxon>
        <taxon>Bacillota</taxon>
        <taxon>Clostridia</taxon>
        <taxon>Eubacteriales</taxon>
        <taxon>Oscillospiraceae</taxon>
        <taxon>Flavonifractor</taxon>
    </lineage>
</organism>
<comment type="subcellular location">
    <subcellularLocation>
        <location evidence="1">Cell membrane</location>
        <topology evidence="1">Multi-pass membrane protein</topology>
    </subcellularLocation>
</comment>
<feature type="transmembrane region" description="Helical" evidence="14">
    <location>
        <begin position="414"/>
        <end position="435"/>
    </location>
</feature>
<keyword evidence="11" id="KW-0739">Sodium transport</keyword>
<dbReference type="Proteomes" id="UP001211006">
    <property type="component" value="Unassembled WGS sequence"/>
</dbReference>
<evidence type="ECO:0000256" key="9">
    <source>
        <dbReference type="ARBA" id="ARBA00023065"/>
    </source>
</evidence>
<keyword evidence="3" id="KW-0813">Transport</keyword>
<dbReference type="PROSITE" id="PS50283">
    <property type="entry name" value="NA_SOLUT_SYMP_3"/>
    <property type="match status" value="1"/>
</dbReference>
<dbReference type="Pfam" id="PF00474">
    <property type="entry name" value="SSF"/>
    <property type="match status" value="1"/>
</dbReference>
<dbReference type="GeneID" id="63971748"/>
<evidence type="ECO:0000256" key="1">
    <source>
        <dbReference type="ARBA" id="ARBA00004651"/>
    </source>
</evidence>
<dbReference type="GO" id="GO:0015293">
    <property type="term" value="F:symporter activity"/>
    <property type="evidence" value="ECO:0007669"/>
    <property type="project" value="UniProtKB-KW"/>
</dbReference>
<dbReference type="AlphaFoldDB" id="A0A174F043"/>
<dbReference type="Gene3D" id="1.20.1730.10">
    <property type="entry name" value="Sodium/glucose cotransporter"/>
    <property type="match status" value="1"/>
</dbReference>
<comment type="catalytic activity">
    <reaction evidence="12">
        <text>L-proline(in) + Na(+)(in) = L-proline(out) + Na(+)(out)</text>
        <dbReference type="Rhea" id="RHEA:28967"/>
        <dbReference type="ChEBI" id="CHEBI:29101"/>
        <dbReference type="ChEBI" id="CHEBI:60039"/>
    </reaction>
</comment>
<feature type="transmembrane region" description="Helical" evidence="14">
    <location>
        <begin position="185"/>
        <end position="208"/>
    </location>
</feature>
<feature type="transmembrane region" description="Helical" evidence="14">
    <location>
        <begin position="386"/>
        <end position="407"/>
    </location>
</feature>
<evidence type="ECO:0000256" key="4">
    <source>
        <dbReference type="ARBA" id="ARBA00022475"/>
    </source>
</evidence>
<gene>
    <name evidence="15" type="primary">actP</name>
    <name evidence="15" type="ORF">ERS852411_01515</name>
    <name evidence="16" type="ORF">PND83_13565</name>
</gene>
<evidence type="ECO:0000256" key="2">
    <source>
        <dbReference type="ARBA" id="ARBA00006434"/>
    </source>
</evidence>
<keyword evidence="9" id="KW-0406">Ion transport</keyword>
<sequence length="494" mass="53703">MLTIILVVGYFLFCVGMAFFLDYRTKKRKLNETAVEYSTGKNSMGLFMAFSLMCGNLISSSYIIGNSSAVIEHDIAYQWTFYGYIIGWALTCAYIPIYRSICYKYGCSSLGEIFGKLFSKRVSVCVSVMIFVSFASAVSAQTVIVSNLLQSLLGIRSEVTMTVTIAAMILLALQGGMKGLARINMVHVVVLSVSVVAIFIAVMTSVGWDFGQVYRALEPQGTFKLIGGSRSNSYIIGTLAIQPFVTVVNALSISAAIGAKDAKTAQKAQSIMPIFAIFFFGLVIIAACCGKFLWPDMDPGTAWYTIAGHYGPAMAALASCGVLAASMSTAPTYIMVMSSTAMELYTPLRKSPMSEKQKMFLTKLLIVVFGILFQLLGLLSSDVVDILSNALTVRAVCGLTFTLFLLWKRPNEKSIFYSMVLGIIVCVVWIVYGYVFGTSPFGIQITYAGGIVALATQIIVTLVTTRSGERSDSYQLYKEARKEMKAAIAAGKRV</sequence>
<evidence type="ECO:0000256" key="7">
    <source>
        <dbReference type="ARBA" id="ARBA00022989"/>
    </source>
</evidence>
<protein>
    <submittedName>
        <fullName evidence="15 16">Transporter</fullName>
    </submittedName>
</protein>
<keyword evidence="8" id="KW-0915">Sodium</keyword>
<feature type="transmembrane region" description="Helical" evidence="14">
    <location>
        <begin position="441"/>
        <end position="463"/>
    </location>
</feature>
<reference evidence="15 17" key="1">
    <citation type="submission" date="2015-09" db="EMBL/GenBank/DDBJ databases">
        <authorList>
            <consortium name="Pathogen Informatics"/>
        </authorList>
    </citation>
    <scope>NUCLEOTIDE SEQUENCE [LARGE SCALE GENOMIC DNA]</scope>
    <source>
        <strain evidence="15 17">2789STDY5608854</strain>
    </source>
</reference>
<evidence type="ECO:0000256" key="3">
    <source>
        <dbReference type="ARBA" id="ARBA00022448"/>
    </source>
</evidence>
<evidence type="ECO:0000256" key="14">
    <source>
        <dbReference type="SAM" id="Phobius"/>
    </source>
</evidence>
<evidence type="ECO:0000256" key="6">
    <source>
        <dbReference type="ARBA" id="ARBA00022847"/>
    </source>
</evidence>
<feature type="transmembrane region" description="Helical" evidence="14">
    <location>
        <begin position="314"/>
        <end position="339"/>
    </location>
</feature>
<evidence type="ECO:0000256" key="13">
    <source>
        <dbReference type="RuleBase" id="RU362091"/>
    </source>
</evidence>
<dbReference type="PANTHER" id="PTHR48086">
    <property type="entry name" value="SODIUM/PROLINE SYMPORTER-RELATED"/>
    <property type="match status" value="1"/>
</dbReference>